<proteinExistence type="inferred from homology"/>
<dbReference type="Gene3D" id="2.60.40.2070">
    <property type="match status" value="1"/>
</dbReference>
<evidence type="ECO:0000259" key="12">
    <source>
        <dbReference type="Pfam" id="PF13954"/>
    </source>
</evidence>
<keyword evidence="6" id="KW-0732">Signal</keyword>
<keyword evidence="4" id="KW-1134">Transmembrane beta strand</keyword>
<evidence type="ECO:0000256" key="1">
    <source>
        <dbReference type="ARBA" id="ARBA00004571"/>
    </source>
</evidence>
<dbReference type="InterPro" id="IPR025949">
    <property type="entry name" value="PapC-like_C"/>
</dbReference>
<dbReference type="RefSeq" id="WP_151434428.1">
    <property type="nucleotide sequence ID" value="NZ_CP127389.1"/>
</dbReference>
<dbReference type="Pfam" id="PF00577">
    <property type="entry name" value="Usher"/>
    <property type="match status" value="1"/>
</dbReference>
<keyword evidence="10" id="KW-1133">Transmembrane helix</keyword>
<evidence type="ECO:0000256" key="7">
    <source>
        <dbReference type="ARBA" id="ARBA00023136"/>
    </source>
</evidence>
<keyword evidence="5 9" id="KW-0812">Transmembrane</keyword>
<protein>
    <submittedName>
        <fullName evidence="13">Outer membrane usher protein</fullName>
    </submittedName>
</protein>
<sequence length="872" mass="97391">MAKLFKTTDTKVEDKNKQYRILPIATLIYCVIWGMSGVPHLAFATTNNVEFNSDILDLRDRENIDLSGFSQEGYITPGRYDFIININNHELSNSYSIDYLVPKDDPKGSEPCIPPPLVEQFALRPEWLTKITWKDDGACLNEASLPGMTIKTNLGSGVFAITIPQAYVEYSSPNWEPPSRWDEGIAGVLFDYNVNANVRNPTDGKQKQQVTGNGTTGANLGVWRFRADWQASYEHTTGVFDSTRNSWKWNQYYLYRAISKWGSRLIMGESYLRSEILDNFRFTGISLNSDDQMLPPNLRGYAPEITGIAKTNAKVTVSQQGRVIYETQVAPGPFHIQDMNDAVSGRLDIRVEEQDGSIQEYQMDTANIPYLTRPGRVQYKLSAGKPSKIDHKTEGPIFGMGEFSWGINNGWSLYGAALVSGDYNSTSIGFGRDLMMLGAISFDATHSWAKVPNEDKHYHGGSYRVSYSKRFESIDGQLTFAGYRFSDHNFMSMDQYLDRRYRNGSQDNNKEFYTVTLSKQFQQWGLSAYISYNHQTYWDKPNNDYYNFSLSKYMDIGKFKNINLSLSAYRNRFNGNNDNGVYLNVSMPWNDKATISYNTVINRGGNSHNLSYFDRIDDNNNYRLGAGVSSRGKPSADAYYTHYGDAALVTASASHINGDYTSASLSFQGGATLTSKGGDFHRNSIPGAARLLIDTKGVANVPVKSLNAVSHSNYFGKAVIPDINNYYLGSASVDLEKLPDNVEALRSIQQLTLTEGAIGYRQFDVISGQKAMAIVRLQNGTYPPFGASVMTLNSRELGIINDNGNVYLSGINSGDTLNVRWNGRNQCQLIIPQLADAQLITSLALTCEGGSPAITTPLVEEHKPKKFFQSSN</sequence>
<dbReference type="SUPFAM" id="SSF141729">
    <property type="entry name" value="FimD N-terminal domain-like"/>
    <property type="match status" value="1"/>
</dbReference>
<dbReference type="InterPro" id="IPR043142">
    <property type="entry name" value="PapC-like_C_sf"/>
</dbReference>
<evidence type="ECO:0000256" key="3">
    <source>
        <dbReference type="ARBA" id="ARBA00022448"/>
    </source>
</evidence>
<dbReference type="EMBL" id="CP127389">
    <property type="protein sequence ID" value="WIV89265.1"/>
    <property type="molecule type" value="Genomic_DNA"/>
</dbReference>
<accession>A0ABY8YA04</accession>
<gene>
    <name evidence="13" type="ORF">QQS39_04400</name>
</gene>
<feature type="domain" description="PapC-like C-terminal" evidence="11">
    <location>
        <begin position="776"/>
        <end position="828"/>
    </location>
</feature>
<evidence type="ECO:0000313" key="14">
    <source>
        <dbReference type="Proteomes" id="UP001226651"/>
    </source>
</evidence>
<dbReference type="Proteomes" id="UP001226651">
    <property type="component" value="Chromosome"/>
</dbReference>
<keyword evidence="8 9" id="KW-0998">Cell outer membrane</keyword>
<dbReference type="PANTHER" id="PTHR30451">
    <property type="entry name" value="OUTER MEMBRANE USHER PROTEIN"/>
    <property type="match status" value="1"/>
</dbReference>
<evidence type="ECO:0000256" key="2">
    <source>
        <dbReference type="ARBA" id="ARBA00008064"/>
    </source>
</evidence>
<comment type="subcellular location">
    <subcellularLocation>
        <location evidence="1 9">Cell outer membrane</location>
        <topology evidence="1 9">Multi-pass membrane protein</topology>
    </subcellularLocation>
</comment>
<keyword evidence="7 9" id="KW-0472">Membrane</keyword>
<name>A0ABY8YA04_9GAMM</name>
<dbReference type="Pfam" id="PF13953">
    <property type="entry name" value="PapC_C"/>
    <property type="match status" value="1"/>
</dbReference>
<keyword evidence="9" id="KW-1029">Fimbrium biogenesis</keyword>
<dbReference type="PROSITE" id="PS01151">
    <property type="entry name" value="FIMBRIAL_USHER"/>
    <property type="match status" value="1"/>
</dbReference>
<reference evidence="13 14" key="1">
    <citation type="submission" date="2023-06" db="EMBL/GenBank/DDBJ databases">
        <title>Proteus appendicitidis sp. nov., isolated from the appendiceal pus of an appendicitis patient in Yongzhou, China.</title>
        <authorList>
            <person name="Cai X."/>
        </authorList>
    </citation>
    <scope>NUCLEOTIDE SEQUENCE [LARGE SCALE GENOMIC DNA]</scope>
    <source>
        <strain evidence="13 14">HZ0627</strain>
    </source>
</reference>
<feature type="domain" description="PapC N-terminal" evidence="12">
    <location>
        <begin position="50"/>
        <end position="196"/>
    </location>
</feature>
<evidence type="ECO:0000256" key="10">
    <source>
        <dbReference type="SAM" id="Phobius"/>
    </source>
</evidence>
<evidence type="ECO:0000256" key="5">
    <source>
        <dbReference type="ARBA" id="ARBA00022692"/>
    </source>
</evidence>
<evidence type="ECO:0000313" key="13">
    <source>
        <dbReference type="EMBL" id="WIV89265.1"/>
    </source>
</evidence>
<dbReference type="PANTHER" id="PTHR30451:SF10">
    <property type="entry name" value="OUTER MEMBRANE USHER PROTEIN YFCU-RELATED"/>
    <property type="match status" value="1"/>
</dbReference>
<dbReference type="InterPro" id="IPR042186">
    <property type="entry name" value="FimD_plug_dom"/>
</dbReference>
<dbReference type="NCBIfam" id="NF011812">
    <property type="entry name" value="PRK15284.1"/>
    <property type="match status" value="1"/>
</dbReference>
<evidence type="ECO:0000256" key="4">
    <source>
        <dbReference type="ARBA" id="ARBA00022452"/>
    </source>
</evidence>
<feature type="transmembrane region" description="Helical" evidence="10">
    <location>
        <begin position="21"/>
        <end position="43"/>
    </location>
</feature>
<dbReference type="Gene3D" id="2.60.40.2610">
    <property type="entry name" value="Outer membrane usher protein FimD, plug domain"/>
    <property type="match status" value="1"/>
</dbReference>
<dbReference type="Gene3D" id="2.60.40.3110">
    <property type="match status" value="1"/>
</dbReference>
<comment type="similarity">
    <text evidence="2 9">Belongs to the fimbrial export usher family.</text>
</comment>
<dbReference type="InterPro" id="IPR037224">
    <property type="entry name" value="PapC_N_sf"/>
</dbReference>
<evidence type="ECO:0000256" key="6">
    <source>
        <dbReference type="ARBA" id="ARBA00022729"/>
    </source>
</evidence>
<organism evidence="13 14">
    <name type="scientific">Proteus appendicitidis</name>
    <dbReference type="NCBI Taxonomy" id="3034648"/>
    <lineage>
        <taxon>Bacteria</taxon>
        <taxon>Pseudomonadati</taxon>
        <taxon>Pseudomonadota</taxon>
        <taxon>Gammaproteobacteria</taxon>
        <taxon>Enterobacterales</taxon>
        <taxon>Morganellaceae</taxon>
        <taxon>Proteus</taxon>
    </lineage>
</organism>
<evidence type="ECO:0000256" key="8">
    <source>
        <dbReference type="ARBA" id="ARBA00023237"/>
    </source>
</evidence>
<dbReference type="InterPro" id="IPR018030">
    <property type="entry name" value="Fimbrial_membr_usher_CS"/>
</dbReference>
<dbReference type="InterPro" id="IPR000015">
    <property type="entry name" value="Fimb_usher"/>
</dbReference>
<evidence type="ECO:0000256" key="9">
    <source>
        <dbReference type="RuleBase" id="RU003884"/>
    </source>
</evidence>
<keyword evidence="3 9" id="KW-0813">Transport</keyword>
<dbReference type="InterPro" id="IPR025885">
    <property type="entry name" value="PapC_N"/>
</dbReference>
<dbReference type="Gene3D" id="3.10.20.410">
    <property type="match status" value="1"/>
</dbReference>
<dbReference type="Pfam" id="PF13954">
    <property type="entry name" value="PapC_N"/>
    <property type="match status" value="1"/>
</dbReference>
<evidence type="ECO:0000259" key="11">
    <source>
        <dbReference type="Pfam" id="PF13953"/>
    </source>
</evidence>
<keyword evidence="14" id="KW-1185">Reference proteome</keyword>